<keyword evidence="9" id="KW-0560">Oxidoreductase</keyword>
<dbReference type="PANTHER" id="PTHR24286:SF305">
    <property type="entry name" value="CYTOCHROME P450 708A2"/>
    <property type="match status" value="1"/>
</dbReference>
<dbReference type="Gene3D" id="1.10.630.10">
    <property type="entry name" value="Cytochrome P450"/>
    <property type="match status" value="1"/>
</dbReference>
<dbReference type="PANTHER" id="PTHR24286">
    <property type="entry name" value="CYTOCHROME P450 26"/>
    <property type="match status" value="1"/>
</dbReference>
<dbReference type="GO" id="GO:0004497">
    <property type="term" value="F:monooxygenase activity"/>
    <property type="evidence" value="ECO:0007669"/>
    <property type="project" value="UniProtKB-KW"/>
</dbReference>
<comment type="subcellular location">
    <subcellularLocation>
        <location evidence="1">Membrane</location>
        <topology evidence="1">Single-pass membrane protein</topology>
    </subcellularLocation>
</comment>
<dbReference type="InterPro" id="IPR002403">
    <property type="entry name" value="Cyt_P450_E_grp-IV"/>
</dbReference>
<keyword evidence="6" id="KW-0472">Membrane</keyword>
<dbReference type="InterPro" id="IPR017972">
    <property type="entry name" value="Cyt_P450_CS"/>
</dbReference>
<dbReference type="Pfam" id="PF00067">
    <property type="entry name" value="p450"/>
    <property type="match status" value="1"/>
</dbReference>
<dbReference type="GO" id="GO:0016132">
    <property type="term" value="P:brassinosteroid biosynthetic process"/>
    <property type="evidence" value="ECO:0007669"/>
    <property type="project" value="TreeGrafter"/>
</dbReference>
<dbReference type="GO" id="GO:0016125">
    <property type="term" value="P:sterol metabolic process"/>
    <property type="evidence" value="ECO:0007669"/>
    <property type="project" value="TreeGrafter"/>
</dbReference>
<dbReference type="eggNOG" id="KOG0157">
    <property type="taxonomic scope" value="Eukaryota"/>
</dbReference>
<dbReference type="AlphaFoldDB" id="D7KVB5"/>
<dbReference type="EMBL" id="GL348714">
    <property type="protein sequence ID" value="EFH64000.1"/>
    <property type="molecule type" value="Genomic_DNA"/>
</dbReference>
<evidence type="ECO:0000256" key="7">
    <source>
        <dbReference type="ARBA" id="ARBA00023004"/>
    </source>
</evidence>
<dbReference type="Proteomes" id="UP000008694">
    <property type="component" value="Unassembled WGS sequence"/>
</dbReference>
<keyword evidence="11" id="KW-1185">Reference proteome</keyword>
<keyword evidence="5 8" id="KW-0479">Metal-binding</keyword>
<dbReference type="GO" id="GO:0016020">
    <property type="term" value="C:membrane"/>
    <property type="evidence" value="ECO:0007669"/>
    <property type="project" value="UniProtKB-SubCell"/>
</dbReference>
<evidence type="ECO:0000256" key="2">
    <source>
        <dbReference type="ARBA" id="ARBA00010617"/>
    </source>
</evidence>
<dbReference type="InterPro" id="IPR001128">
    <property type="entry name" value="Cyt_P450"/>
</dbReference>
<comment type="similarity">
    <text evidence="2 9">Belongs to the cytochrome P450 family.</text>
</comment>
<evidence type="ECO:0008006" key="12">
    <source>
        <dbReference type="Google" id="ProtNLM"/>
    </source>
</evidence>
<evidence type="ECO:0000256" key="8">
    <source>
        <dbReference type="PIRSR" id="PIRSR602403-1"/>
    </source>
</evidence>
<organism evidence="11">
    <name type="scientific">Arabidopsis lyrata subsp. lyrata</name>
    <name type="common">Lyre-leaved rock-cress</name>
    <dbReference type="NCBI Taxonomy" id="81972"/>
    <lineage>
        <taxon>Eukaryota</taxon>
        <taxon>Viridiplantae</taxon>
        <taxon>Streptophyta</taxon>
        <taxon>Embryophyta</taxon>
        <taxon>Tracheophyta</taxon>
        <taxon>Spermatophyta</taxon>
        <taxon>Magnoliopsida</taxon>
        <taxon>eudicotyledons</taxon>
        <taxon>Gunneridae</taxon>
        <taxon>Pentapetalae</taxon>
        <taxon>rosids</taxon>
        <taxon>malvids</taxon>
        <taxon>Brassicales</taxon>
        <taxon>Brassicaceae</taxon>
        <taxon>Camelineae</taxon>
        <taxon>Arabidopsis</taxon>
    </lineage>
</organism>
<protein>
    <recommendedName>
        <fullName evidence="12">Cytochrome P450 family protein</fullName>
    </recommendedName>
</protein>
<accession>D7KVB5</accession>
<name>D7KVB5_ARALL</name>
<dbReference type="SUPFAM" id="SSF48264">
    <property type="entry name" value="Cytochrome P450"/>
    <property type="match status" value="1"/>
</dbReference>
<evidence type="ECO:0000256" key="6">
    <source>
        <dbReference type="ARBA" id="ARBA00022989"/>
    </source>
</evidence>
<evidence type="ECO:0000313" key="10">
    <source>
        <dbReference type="EMBL" id="EFH64000.1"/>
    </source>
</evidence>
<dbReference type="InterPro" id="IPR036396">
    <property type="entry name" value="Cyt_P450_sf"/>
</dbReference>
<evidence type="ECO:0000256" key="4">
    <source>
        <dbReference type="ARBA" id="ARBA00022692"/>
    </source>
</evidence>
<proteinExistence type="inferred from homology"/>
<sequence>MSFMWTVASLVIALVVVSISHWLYRWSNTKPKCIGKLPPGSMGFPIIGETIHFFKPYGFYEIPPFLKKRLLRYGPLFRTNIFCSKTVFSTEPDVIFEIFRQENKSFALGYPDMFVKVLGKDNLFFKPGDIHKHLKQITQHLLGAESLKQKMIGNMDQEIRNHLRLKASESRFDVKDTVLNMVVASMTSMARREAIDVIKDVLTRRKESKEKHGDFVDTMLEDLEKENTIFDQGSAISLIFSILVVAKEGVPNITSIAVKFLSQNPKALAELKREHKAILRNRKDKGGVSWEEYRHSMSFTNMVISESLRLANLSPVMFRKALRDVEIKGKNIRYTIPAGWIVAVVPAMVHFDEATYENPLEFNPWRWEGKEMIWGSKTFMVFGGGVRLCVGAEFARLHIALFLHHLVTTYDFSLVQDCELIRTPFLHFTKGLLLNISESSK</sequence>
<dbReference type="GO" id="GO:0005506">
    <property type="term" value="F:iron ion binding"/>
    <property type="evidence" value="ECO:0007669"/>
    <property type="project" value="InterPro"/>
</dbReference>
<dbReference type="Gramene" id="fgenesh1_pm.C_scaffold_2001783">
    <property type="protein sequence ID" value="fgenesh1_pm.C_scaffold_2001783"/>
    <property type="gene ID" value="fgenesh1_pm.C_scaffold_2001783"/>
</dbReference>
<keyword evidence="6" id="KW-1133">Transmembrane helix</keyword>
<dbReference type="GO" id="GO:0016705">
    <property type="term" value="F:oxidoreductase activity, acting on paired donors, with incorporation or reduction of molecular oxygen"/>
    <property type="evidence" value="ECO:0007669"/>
    <property type="project" value="InterPro"/>
</dbReference>
<evidence type="ECO:0000256" key="1">
    <source>
        <dbReference type="ARBA" id="ARBA00004167"/>
    </source>
</evidence>
<dbReference type="PRINTS" id="PR00465">
    <property type="entry name" value="EP450IV"/>
</dbReference>
<dbReference type="GO" id="GO:0010268">
    <property type="term" value="P:brassinosteroid homeostasis"/>
    <property type="evidence" value="ECO:0007669"/>
    <property type="project" value="TreeGrafter"/>
</dbReference>
<evidence type="ECO:0000256" key="9">
    <source>
        <dbReference type="RuleBase" id="RU000461"/>
    </source>
</evidence>
<reference evidence="11" key="1">
    <citation type="journal article" date="2011" name="Nat. Genet.">
        <title>The Arabidopsis lyrata genome sequence and the basis of rapid genome size change.</title>
        <authorList>
            <person name="Hu T.T."/>
            <person name="Pattyn P."/>
            <person name="Bakker E.G."/>
            <person name="Cao J."/>
            <person name="Cheng J.-F."/>
            <person name="Clark R.M."/>
            <person name="Fahlgren N."/>
            <person name="Fawcett J.A."/>
            <person name="Grimwood J."/>
            <person name="Gundlach H."/>
            <person name="Haberer G."/>
            <person name="Hollister J.D."/>
            <person name="Ossowski S."/>
            <person name="Ottilar R.P."/>
            <person name="Salamov A.A."/>
            <person name="Schneeberger K."/>
            <person name="Spannagl M."/>
            <person name="Wang X."/>
            <person name="Yang L."/>
            <person name="Nasrallah M.E."/>
            <person name="Bergelson J."/>
            <person name="Carrington J.C."/>
            <person name="Gaut B.S."/>
            <person name="Schmutz J."/>
            <person name="Mayer K.F.X."/>
            <person name="Van de Peer Y."/>
            <person name="Grigoriev I.V."/>
            <person name="Nordborg M."/>
            <person name="Weigel D."/>
            <person name="Guo Y.-L."/>
        </authorList>
    </citation>
    <scope>NUCLEOTIDE SEQUENCE [LARGE SCALE GENOMIC DNA]</scope>
    <source>
        <strain evidence="11">cv. MN47</strain>
    </source>
</reference>
<dbReference type="HOGENOM" id="CLU_001570_15_5_1"/>
<keyword evidence="7 8" id="KW-0408">Iron</keyword>
<comment type="cofactor">
    <cofactor evidence="8">
        <name>heme</name>
        <dbReference type="ChEBI" id="CHEBI:30413"/>
    </cofactor>
</comment>
<keyword evidence="3 8" id="KW-0349">Heme</keyword>
<evidence type="ECO:0000313" key="11">
    <source>
        <dbReference type="Proteomes" id="UP000008694"/>
    </source>
</evidence>
<dbReference type="GO" id="GO:0020037">
    <property type="term" value="F:heme binding"/>
    <property type="evidence" value="ECO:0007669"/>
    <property type="project" value="InterPro"/>
</dbReference>
<dbReference type="STRING" id="81972.D7KVB5"/>
<dbReference type="PROSITE" id="PS00086">
    <property type="entry name" value="CYTOCHROME_P450"/>
    <property type="match status" value="1"/>
</dbReference>
<evidence type="ECO:0000256" key="3">
    <source>
        <dbReference type="ARBA" id="ARBA00022617"/>
    </source>
</evidence>
<feature type="binding site" description="axial binding residue" evidence="8">
    <location>
        <position position="389"/>
    </location>
    <ligand>
        <name>heme</name>
        <dbReference type="ChEBI" id="CHEBI:30413"/>
    </ligand>
    <ligandPart>
        <name>Fe</name>
        <dbReference type="ChEBI" id="CHEBI:18248"/>
    </ligandPart>
</feature>
<gene>
    <name evidence="10" type="ORF">ARALYDRAFT_316750</name>
</gene>
<keyword evidence="4" id="KW-0812">Transmembrane</keyword>
<keyword evidence="9" id="KW-0503">Monooxygenase</keyword>
<evidence type="ECO:0000256" key="5">
    <source>
        <dbReference type="ARBA" id="ARBA00022723"/>
    </source>
</evidence>